<dbReference type="PANTHER" id="PTHR10199">
    <property type="entry name" value="THROMBOSPONDIN"/>
    <property type="match status" value="1"/>
</dbReference>
<dbReference type="InterPro" id="IPR003367">
    <property type="entry name" value="Thrombospondin_3-like_rpt"/>
</dbReference>
<accession>A0A1B1TBM7</accession>
<dbReference type="SUPFAM" id="SSF53474">
    <property type="entry name" value="alpha/beta-Hydrolases"/>
    <property type="match status" value="1"/>
</dbReference>
<reference evidence="4" key="1">
    <citation type="submission" date="2014-11" db="EMBL/GenBank/DDBJ databases">
        <authorList>
            <person name="Zhu J."/>
            <person name="Qi W."/>
            <person name="Song R."/>
        </authorList>
    </citation>
    <scope>NUCLEOTIDE SEQUENCE</scope>
</reference>
<dbReference type="AlphaFoldDB" id="A0A1B1TBM7"/>
<proteinExistence type="predicted"/>
<feature type="region of interest" description="Disordered" evidence="3">
    <location>
        <begin position="609"/>
        <end position="669"/>
    </location>
</feature>
<feature type="region of interest" description="Disordered" evidence="3">
    <location>
        <begin position="324"/>
        <end position="577"/>
    </location>
</feature>
<keyword evidence="1" id="KW-0732">Signal</keyword>
<organism evidence="4">
    <name type="scientific">uncultured Poseidoniia archaeon</name>
    <dbReference type="NCBI Taxonomy" id="1697135"/>
    <lineage>
        <taxon>Archaea</taxon>
        <taxon>Methanobacteriati</taxon>
        <taxon>Thermoplasmatota</taxon>
        <taxon>Candidatus Poseidoniia</taxon>
        <taxon>environmental samples</taxon>
    </lineage>
</organism>
<dbReference type="Gene3D" id="3.40.50.1820">
    <property type="entry name" value="alpha/beta hydrolase"/>
    <property type="match status" value="1"/>
</dbReference>
<feature type="compositionally biased region" description="Acidic residues" evidence="3">
    <location>
        <begin position="640"/>
        <end position="654"/>
    </location>
</feature>
<evidence type="ECO:0000313" key="4">
    <source>
        <dbReference type="EMBL" id="ANV79673.1"/>
    </source>
</evidence>
<dbReference type="InterPro" id="IPR028974">
    <property type="entry name" value="TSP_type-3_rpt"/>
</dbReference>
<keyword evidence="2" id="KW-0106">Calcium</keyword>
<dbReference type="EMBL" id="KP211848">
    <property type="protein sequence ID" value="ANV79673.1"/>
    <property type="molecule type" value="Genomic_DNA"/>
</dbReference>
<dbReference type="GO" id="GO:0005509">
    <property type="term" value="F:calcium ion binding"/>
    <property type="evidence" value="ECO:0007669"/>
    <property type="project" value="InterPro"/>
</dbReference>
<protein>
    <recommendedName>
        <fullName evidence="5">Phospholipase/carboxylesterase/thioesterase domain-containing protein</fullName>
    </recommendedName>
</protein>
<dbReference type="Pfam" id="PF02412">
    <property type="entry name" value="TSP_3"/>
    <property type="match status" value="3"/>
</dbReference>
<evidence type="ECO:0008006" key="5">
    <source>
        <dbReference type="Google" id="ProtNLM"/>
    </source>
</evidence>
<name>A0A1B1TBM7_9ARCH</name>
<evidence type="ECO:0000256" key="2">
    <source>
        <dbReference type="ARBA" id="ARBA00022837"/>
    </source>
</evidence>
<dbReference type="PANTHER" id="PTHR10199:SF119">
    <property type="entry name" value="RE20510P"/>
    <property type="match status" value="1"/>
</dbReference>
<dbReference type="GO" id="GO:0007155">
    <property type="term" value="P:cell adhesion"/>
    <property type="evidence" value="ECO:0007669"/>
    <property type="project" value="InterPro"/>
</dbReference>
<dbReference type="InterPro" id="IPR029058">
    <property type="entry name" value="AB_hydrolase_fold"/>
</dbReference>
<sequence>MKYNSLLSISLVILFLISIFSVIISNDEPLEANLNSISNDTIQYTDNHTILEIGPSSRKAILELPGGHNVSHKLPLVVALHGYTSSGLGVSGFFDLIDSVHENGHLLLRPDGTISATGQRFWNATDACCNIWGQEVDDVSWLTSLINEAITYHGADPEGIIIVGYSNGGFMAHRMACERGDMLRSIISLAGATHYDFNDCPNTGYPNVLQIHGTSDSVIFYDGGAILGDNYPAASQTVFSWANRSGCDLTYTEINQLDLISPRGVNDTNEYEHLNCSSGNRVSLWEIPNGSHYPQLSSSSDDDFPSTILDWGLTGYFPDSDADGVRDNLDAFPNNPLETSDSDGDGVGDNTDQFPLNPNEIIDSDGDGVGDNSDIFPENPHEQIDSDGDGVGDNSDIFPNDSTEWQDTDSDGIGDNSDVFPNDSTEWLDTDRDGVGDNADQFPLNPNEIIDSDGDGVGDNSDIFPENPYEQIDSDGDGIGDNSDVFPQDSNETLDSDADGSGDNSDIFPYNPYEQIDSDADGVGDNSDVFPYNPNETLDSDGDGVGDNLDIFPYNSNETLDSDGDGIGDNSDIFPNDSTEWLDTDADGIGDNSDVFPFDSSEYLDFDNDGIGDNSDIFPDDPNEHVDSDGDGVGDNSDAFPDDSSEDSDTDGDGVGDNSDFYPGDSTRSIEEKSNPLNIIFIMLFLSLILYITTNSPSNNNLSNDLLFTEEE</sequence>
<dbReference type="Gene3D" id="4.10.1080.10">
    <property type="entry name" value="TSP type-3 repeat"/>
    <property type="match status" value="3"/>
</dbReference>
<evidence type="ECO:0000256" key="3">
    <source>
        <dbReference type="SAM" id="MobiDB-lite"/>
    </source>
</evidence>
<evidence type="ECO:0000256" key="1">
    <source>
        <dbReference type="ARBA" id="ARBA00022729"/>
    </source>
</evidence>
<reference evidence="4" key="2">
    <citation type="journal article" date="2015" name="ISME J.">
        <title>A new class of marine Euryarchaeota group II from the Mediterranean deep chlorophyll maximum.</title>
        <authorList>
            <person name="Martin-Cuadrado A.B."/>
            <person name="Garcia-Heredia I."/>
            <person name="Molto A.G."/>
            <person name="Lopez-Ubeda R."/>
            <person name="Kimes N."/>
            <person name="Lopez-Garcia P."/>
            <person name="Moreira D."/>
            <person name="Rodriguez-Valera F."/>
        </authorList>
    </citation>
    <scope>NUCLEOTIDE SEQUENCE</scope>
</reference>